<reference evidence="4 5" key="1">
    <citation type="submission" date="2024-06" db="EMBL/GenBank/DDBJ databases">
        <authorList>
            <person name="Bataeva Y.V."/>
            <person name="Grigorian L.N."/>
            <person name="Solomentsev V.I."/>
        </authorList>
    </citation>
    <scope>NUCLEOTIDE SEQUENCE [LARGE SCALE GENOMIC DNA]</scope>
    <source>
        <strain evidence="5">SCPM-O-B-12605 (RCAM04882)</strain>
    </source>
</reference>
<dbReference type="Proteomes" id="UP001432401">
    <property type="component" value="Unassembled WGS sequence"/>
</dbReference>
<organism evidence="4 5">
    <name type="scientific">Nocardiopsis tropica</name>
    <dbReference type="NCBI Taxonomy" id="109330"/>
    <lineage>
        <taxon>Bacteria</taxon>
        <taxon>Bacillati</taxon>
        <taxon>Actinomycetota</taxon>
        <taxon>Actinomycetes</taxon>
        <taxon>Streptosporangiales</taxon>
        <taxon>Nocardiopsidaceae</taxon>
        <taxon>Nocardiopsis</taxon>
    </lineage>
</organism>
<evidence type="ECO:0000256" key="1">
    <source>
        <dbReference type="SAM" id="MobiDB-lite"/>
    </source>
</evidence>
<gene>
    <name evidence="4" type="ORF">ABUK86_31920</name>
</gene>
<dbReference type="EMBL" id="JBEQNB010000029">
    <property type="protein sequence ID" value="MES0838412.1"/>
    <property type="molecule type" value="Genomic_DNA"/>
</dbReference>
<feature type="domain" description="Transposase IS204/IS1001/IS1096/IS1165 zinc-finger" evidence="3">
    <location>
        <begin position="13"/>
        <end position="56"/>
    </location>
</feature>
<dbReference type="PANTHER" id="PTHR33498">
    <property type="entry name" value="TRANSPOSASE FOR INSERTION SEQUENCE ELEMENT IS1557"/>
    <property type="match status" value="1"/>
</dbReference>
<evidence type="ECO:0000259" key="3">
    <source>
        <dbReference type="Pfam" id="PF14690"/>
    </source>
</evidence>
<dbReference type="Pfam" id="PF01610">
    <property type="entry name" value="DDE_Tnp_ISL3"/>
    <property type="match status" value="1"/>
</dbReference>
<sequence>MLHPVARASSAVEACPRCGTESTRLHGRYERTVRDSTVGGAEVVIRLRIRRFRCLDPDCPAVTFAEQIPGLTSPHGRFSLPRKEAMTAIARALAGRAGARLAQLLGMPVNRMTLLRSLRALPDPELAAAPSALGVDDFALKRGNVYGTVLLDMGTHRPVDLLPGRTSSAFAAWLKEHPGARVICRDRSGAYADGARVGAPEAVQVAGRFHLWHNLTEVAERGLEPMLGPVQRAAERVGVQRSARVSERDRDARRQVRAPGDGAAGAVHGGGVVAVEGVGGAVGVGEPVPGADPAADDWGVGVDPPPHGALADSAPGGRQPHVPGRERSRRGELTRPRGRRLSLLRIDHCPPRAARLLRGEYATKGRCLSGERTHHPK</sequence>
<dbReference type="InterPro" id="IPR047951">
    <property type="entry name" value="Transpos_ISL3"/>
</dbReference>
<keyword evidence="5" id="KW-1185">Reference proteome</keyword>
<dbReference type="RefSeq" id="WP_344177462.1">
    <property type="nucleotide sequence ID" value="NZ_JBEQNA010000027.1"/>
</dbReference>
<accession>A0ABV2A4W8</accession>
<feature type="domain" description="Transposase IS204/IS1001/IS1096/IS1165 DDE" evidence="2">
    <location>
        <begin position="133"/>
        <end position="218"/>
    </location>
</feature>
<feature type="region of interest" description="Disordered" evidence="1">
    <location>
        <begin position="302"/>
        <end position="338"/>
    </location>
</feature>
<comment type="caution">
    <text evidence="4">The sequence shown here is derived from an EMBL/GenBank/DDBJ whole genome shotgun (WGS) entry which is preliminary data.</text>
</comment>
<evidence type="ECO:0000259" key="2">
    <source>
        <dbReference type="Pfam" id="PF01610"/>
    </source>
</evidence>
<feature type="compositionally biased region" description="Basic and acidic residues" evidence="1">
    <location>
        <begin position="244"/>
        <end position="254"/>
    </location>
</feature>
<protein>
    <submittedName>
        <fullName evidence="4">ISL3 family transposase</fullName>
    </submittedName>
</protein>
<dbReference type="InterPro" id="IPR002560">
    <property type="entry name" value="Transposase_DDE"/>
</dbReference>
<dbReference type="PANTHER" id="PTHR33498:SF1">
    <property type="entry name" value="TRANSPOSASE FOR INSERTION SEQUENCE ELEMENT IS1557"/>
    <property type="match status" value="1"/>
</dbReference>
<evidence type="ECO:0000313" key="4">
    <source>
        <dbReference type="EMBL" id="MES0838412.1"/>
    </source>
</evidence>
<dbReference type="InterPro" id="IPR029261">
    <property type="entry name" value="Transposase_Znf"/>
</dbReference>
<evidence type="ECO:0000313" key="5">
    <source>
        <dbReference type="Proteomes" id="UP001432401"/>
    </source>
</evidence>
<dbReference type="Pfam" id="PF14690">
    <property type="entry name" value="Zn_ribbon_ISL3"/>
    <property type="match status" value="1"/>
</dbReference>
<dbReference type="NCBIfam" id="NF033550">
    <property type="entry name" value="transpos_ISL3"/>
    <property type="match status" value="1"/>
</dbReference>
<name>A0ABV2A4W8_9ACTN</name>
<feature type="region of interest" description="Disordered" evidence="1">
    <location>
        <begin position="238"/>
        <end position="264"/>
    </location>
</feature>
<feature type="compositionally biased region" description="Basic and acidic residues" evidence="1">
    <location>
        <begin position="323"/>
        <end position="335"/>
    </location>
</feature>
<proteinExistence type="predicted"/>